<keyword evidence="2" id="KW-0472">Membrane</keyword>
<feature type="compositionally biased region" description="Basic and acidic residues" evidence="1">
    <location>
        <begin position="712"/>
        <end position="721"/>
    </location>
</feature>
<proteinExistence type="predicted"/>
<accession>A0AAD5Q727</accession>
<keyword evidence="2" id="KW-1133">Transmembrane helix</keyword>
<gene>
    <name evidence="4" type="ORF">P43SY_007189</name>
</gene>
<organism evidence="4 5">
    <name type="scientific">Pythium insidiosum</name>
    <name type="common">Pythiosis disease agent</name>
    <dbReference type="NCBI Taxonomy" id="114742"/>
    <lineage>
        <taxon>Eukaryota</taxon>
        <taxon>Sar</taxon>
        <taxon>Stramenopiles</taxon>
        <taxon>Oomycota</taxon>
        <taxon>Peronosporomycetes</taxon>
        <taxon>Pythiales</taxon>
        <taxon>Pythiaceae</taxon>
        <taxon>Pythium</taxon>
    </lineage>
</organism>
<evidence type="ECO:0000313" key="4">
    <source>
        <dbReference type="EMBL" id="KAJ0397721.1"/>
    </source>
</evidence>
<feature type="region of interest" description="Disordered" evidence="1">
    <location>
        <begin position="395"/>
        <end position="414"/>
    </location>
</feature>
<dbReference type="PANTHER" id="PTHR35580:SF1">
    <property type="entry name" value="PHYTASE-LIKE DOMAIN-CONTAINING PROTEIN"/>
    <property type="match status" value="1"/>
</dbReference>
<evidence type="ECO:0000256" key="2">
    <source>
        <dbReference type="SAM" id="Phobius"/>
    </source>
</evidence>
<dbReference type="PANTHER" id="PTHR35580">
    <property type="entry name" value="CELL SURFACE GLYCOPROTEIN (S-LAYER PROTEIN)-LIKE PROTEIN"/>
    <property type="match status" value="1"/>
</dbReference>
<dbReference type="InterPro" id="IPR011047">
    <property type="entry name" value="Quinoprotein_ADH-like_sf"/>
</dbReference>
<protein>
    <submittedName>
        <fullName evidence="4">Uncharacterized protein</fullName>
    </submittedName>
</protein>
<dbReference type="AlphaFoldDB" id="A0AAD5Q727"/>
<evidence type="ECO:0000256" key="3">
    <source>
        <dbReference type="SAM" id="SignalP"/>
    </source>
</evidence>
<dbReference type="EMBL" id="JAKCXM010000240">
    <property type="protein sequence ID" value="KAJ0397721.1"/>
    <property type="molecule type" value="Genomic_DNA"/>
</dbReference>
<feature type="region of interest" description="Disordered" evidence="1">
    <location>
        <begin position="749"/>
        <end position="779"/>
    </location>
</feature>
<keyword evidence="5" id="KW-1185">Reference proteome</keyword>
<evidence type="ECO:0000256" key="1">
    <source>
        <dbReference type="SAM" id="MobiDB-lite"/>
    </source>
</evidence>
<keyword evidence="2" id="KW-0812">Transmembrane</keyword>
<feature type="region of interest" description="Disordered" evidence="1">
    <location>
        <begin position="701"/>
        <end position="730"/>
    </location>
</feature>
<dbReference type="SUPFAM" id="SSF50998">
    <property type="entry name" value="Quinoprotein alcohol dehydrogenase-like"/>
    <property type="match status" value="1"/>
</dbReference>
<dbReference type="InterPro" id="IPR052918">
    <property type="entry name" value="Motility_Chemotaxis_Reg"/>
</dbReference>
<feature type="compositionally biased region" description="Polar residues" evidence="1">
    <location>
        <begin position="759"/>
        <end position="768"/>
    </location>
</feature>
<feature type="chain" id="PRO_5041899619" evidence="3">
    <location>
        <begin position="35"/>
        <end position="779"/>
    </location>
</feature>
<name>A0AAD5Q727_PYTIN</name>
<keyword evidence="3" id="KW-0732">Signal</keyword>
<feature type="compositionally biased region" description="Acidic residues" evidence="1">
    <location>
        <begin position="96"/>
        <end position="105"/>
    </location>
</feature>
<dbReference type="Gene3D" id="2.130.10.10">
    <property type="entry name" value="YVTN repeat-like/Quinoprotein amine dehydrogenase"/>
    <property type="match status" value="1"/>
</dbReference>
<sequence>MSRGSRKRRRPAPSAATAAAVPWLLLLLPPPAAPELAWTHAPAERPTAMAVDADGNVVLGGCAAGGRAYVAKFSPEGRPVWRRESDATWSESAQGVDDDASEEEQQGATRCVVALDTDAELHVYAAGSLVARGDADAFVVRLAPASGDVLWRTELATPFADHARAVRVSAEHLYVAGHSEGSLPAGAASRSNCDGISSPPRSRCENGFVLQLARASGELLWSHELRSTGADRVFDVSVSVSASEPVVVVVGDTTGDLAHGDDRGRLPHAGDVFVAALDARSGRRLWVSQLEAAPGAVPAADLCAQPDGRGRCGVAVDASGGVFVSGSTSGWLATAPDADASRFRETCGAARARTLVGGTCLQLFVARLALASGEVAWVQQLLDAAHTTSDGVQVTASTSSASTSTSASGSPTAPEDVLVLGRADAGLLSSESMEQLVLLRVSAAGAIEWTRELGLAGEDRSVALAPSRAGSVLVAGVGSREQSRSATTPLTTYVLRVAAGSGRPLPMCVDRVAFAGSSPPLQPRDATHVLVEVQLRRAAPQCVGPLSVRYRLEGAAARLLTATGSVVFRDEQSSAALVVAVPRSALAQAESPEPLAVRIELEPTHVLAIDGPSGISVVLSAGEAAATPAPPSRAADGSLWRELSSVFSLAMALSLLVVVLVGRLCWTRCLRRAKVFQYKMIRLRRRRSSQSDSHAAVAKALGMVPVRSSPKAQDRGLEKPGRALVSEDDEAEELRSHLEEIQELNDSLEGLLNGHQSRRGSSASTPTGSPRRKSTVRGA</sequence>
<dbReference type="Proteomes" id="UP001209570">
    <property type="component" value="Unassembled WGS sequence"/>
</dbReference>
<dbReference type="InterPro" id="IPR015943">
    <property type="entry name" value="WD40/YVTN_repeat-like_dom_sf"/>
</dbReference>
<reference evidence="4" key="1">
    <citation type="submission" date="2021-12" db="EMBL/GenBank/DDBJ databases">
        <title>Prjna785345.</title>
        <authorList>
            <person name="Rujirawat T."/>
            <person name="Krajaejun T."/>
        </authorList>
    </citation>
    <scope>NUCLEOTIDE SEQUENCE</scope>
    <source>
        <strain evidence="4">Pi057C3</strain>
    </source>
</reference>
<feature type="transmembrane region" description="Helical" evidence="2">
    <location>
        <begin position="646"/>
        <end position="666"/>
    </location>
</feature>
<evidence type="ECO:0000313" key="5">
    <source>
        <dbReference type="Proteomes" id="UP001209570"/>
    </source>
</evidence>
<comment type="caution">
    <text evidence="4">The sequence shown here is derived from an EMBL/GenBank/DDBJ whole genome shotgun (WGS) entry which is preliminary data.</text>
</comment>
<feature type="compositionally biased region" description="Basic residues" evidence="1">
    <location>
        <begin position="770"/>
        <end position="779"/>
    </location>
</feature>
<feature type="signal peptide" evidence="3">
    <location>
        <begin position="1"/>
        <end position="34"/>
    </location>
</feature>
<feature type="region of interest" description="Disordered" evidence="1">
    <location>
        <begin position="82"/>
        <end position="105"/>
    </location>
</feature>